<feature type="region of interest" description="Disordered" evidence="1">
    <location>
        <begin position="3136"/>
        <end position="3191"/>
    </location>
</feature>
<dbReference type="Proteomes" id="UP000016930">
    <property type="component" value="Unassembled WGS sequence"/>
</dbReference>
<sequence>MLNGRIMFKDVRYHSSNQTIRIVKGQLSWRYWIRKPAEEEDLSHARVVGEDTNMKGSTPLACRVHMSLQGLEWFMYNRTAAYDNIVSQLERDMMSSPGPTPAPTPIPPNAEAWTSMRKVFSRTSGRADASILGPPISLVSSIYMRTPAPVKRAITWVHMQLPKLDPKELLPISFEATKAAIICGNGSTPNLLVAELSKAEGTYGIVEARSKFDQYKQMLNVKLHNPSVWLMKNEDYHEHMNDTGRKVHQHLQQTQSSAPRHRSYLSFDTFHKLWHHLKLRRLMFQSASRTFWPHPAVPVHPGSWSRRKSHKAKDDETVPGPESATMEYAIERKILDAPVVELLYYADVVGVVPCQPEQQSAAAGVEGLDPFDIGNGDLPPEWGVDIVIKGGTLRYGPWADHQRADLQRVFFPPMYHDIQSTPRLKPGDMRMWTGLKVFIELRDGVTLQMPFREPSKNWQWDGMVEVPHRPRKREPATIHVRAGDSSTISYILPMVAGPTGYESSLELHLDTVTVTSSLNDMRLITAETCRLRCHLPTPLKWNGERRWTFTVSLRQACLYLLRDHINMLTDLGKDWTAGPPSDYHRFIPMVYVFNLDMQQYEINTYVNDHNIIDKPLVKEDNALLTFRGKHIRNEVRLPFTKYRPEATTLAFLLEVPDVGVFLSLPRWNTYSLWPVPDRTQLGTVGLLRIDASYRSFADVRPENVDRLKLEINARDLVYQAFGWSVRHIMILRDNYFGSFTHFSTLYEYLEKRKQGLPVGDPITLQYREGRSNSLQVELDANVEPGVIIMPAGLPGFEVYTADHTPDHTREDLGTALFLRIPVLQVQLRVNDYYMEMSLNADPICGWIESHCYQDNLVSYVKKDITKELFMIDGIDITAHRLFGPRPHTKTYVCVWEIHLGDVKAIMDACQAQIVSAAMSSFSMNYSDPFNAPANEFISTVEPDVTFTKVTIGSIIVVWCEGSAAVELALPDGLKIDTNDLPGKFYGKVNSIRVPTASIKALLTSKSSQHRWHEAMSVQVDANLDIYSAPPGWEERAQKQRTFVAEQDRPFGRVKFIYSESATSPGGGRLPQVSAVSSSGVYLPPLRLPTTSPVKRPSASNNARSGLNGFEEGHETTYRADSDADEVLSDIRDDIFPDTAHLQSERVREWDDEDASISSGDESDDGSLTDPGDWQSEDSDWSYDPYDESGVTSVLDYMRFVKYYTSRALTRPSLWPASPFTPPTKASRRFGYHRASDRDYRERIAKTVSMLRRDHAGFGDQLSGTLIRFVSEECKILITPLVVPVVEAMIHNRSNKYLSPELRFDSVMARYAKIMAKRSGDDATTTSLDVRFTEINLRSAQMVDIATSSKDVMAHTPHTLTTVDVVLDGLHISGRLPERRPNSETQSACVLTLESLEVALAATHGFDTNNVTLPEARITLGYSRVYLASHDLDLSLGSSTLELDHDAPRLTLAVATTILAFANRSRTVLTRFLASKIAHDLHILSYVVASLRQRPTVDPMSTIQPSYLVQKGLPDVLRKNVVFKILVHIRNCLQYLDPSTREALGKPNSKEPSTTTQDIISEIENQYVEVGADEDSSSISQHSLLLELFPSTDRPPQREDPTSELQTICVTVDGAAMIVRHPVSSLRSQFSIHSLAILVHVRPSIFLPSSTLNLSKSHTTLFPHEKERVSLRHVSISLNLGAIACTIFPQSMQFVQVLLRESRNSRDVAQRDTPNSPRPSPSNTSESLGKQSPVYYIDISLSTQSLRVTAAAEALIIEFTTTGVTYASNSLAKPPTHHGEVMGLSLNHSLSFEKAILQACSADDVTNIAERRTLASIALTNGKINVMLQRDFVSKMTVRTVVGLQNLHLDVPRSALRLYRFIEQWRADYLPGLEAAIQALLTEYRSAPKRTPSRASTRPHRPEAPSIQVQMSLSSIKVTLQIMRGTWLSWDVLQTTMYMTPSVDSRRKKVFNCGVQMGPHLFAIWVKSQSALRSTSSDRIKLELPTVTLRFRYDGKSVHSLALVDFFNLTVRPSDWDTLLTVQQKFDQDFNDFVHLIGETRKKRAKIVDVPSPSPQKSPGFSGSFRMKGFRVGLEGLTSTLFLECDNINGGLENSARPMWHLRLSDLALSLASRSRLSATLDRMHRSAFVTVDFQAEMESGSDGDQLQLAVTKVHAVMQPSSIGELGDFVDNLQAEVLTRKEERANDLVQFKEKTRSILRSLDVKLGEPRQAETAWFDRYSITMIVQDIGVAFPLTMNTGLQMPRSSGSDDTSVRAFLFAIKSLRFGTQRGESGQATMKGFSFQFISRFKQSNPSHFSADSHHSSNRLLYPDMTAHLRSERTAQSRLIRVGADVSGFILDLDSNISEYVFSLIDVYRKGKERMERFTSGMPRSSSAQGRAGARAPGQNTYEALPTSNLLLSLTFASGQVRMHGRTPVVDLSRSRSSSSSFYGSSQTHAEGGVEVFDLPVVSVWGEYRATPAFHKLGSHRRTREPSTLMFKSTIHSSENTLRPTLLPFITDLVERVEYRMRQASWRTTPQASPLRAHELLPSVSSSVTNTPGPAPVSSMKISFSLRIDQSKLELTCQPDVNVVAGLHWDSGGFVVNISPGARQVTFTGSVGGLTVGLRHGFLSEDCVKVDARNLAFNIDFAKVESDNDKTSSSISVVVDTEFSGAVRFSRLQDVLCFKAVWLDRIPVFSGQAAPSTDNAAKGSALPTPAVSSPGQQDLATAVLLRIRQVELDVDLGQSISATKLKIQDVLMRTRIAESGSELTLSTGDVAISASGNISGYAKIPYFRFQTIRRSSNPSTIMLTGKMLDLTMTTGVFDIELESEFQTLLSYRTEPVSINISDDWAKMSHEIPLGERRVDVAFTVTGTEVLLIMHIGTIPRLVSYASKFKANLEAQKEGASRESKAFRIASSPKPDNPLSAVANAMLQSARSRLKEAESGFSCIIGQRMSLKLNHLQLALFPRSMRDAELALLTGRDVHARLDRLIGADAAPAKRDLELSFVSIATSRITHLNNTLAAKEKSVDGRDWLATLLKGAPEAIIYSLPSMHVHMRSEESIRDRKRVLAYDFTSKFADDAGAKNVEDIYITLNMSLYSWLTALRKTFAREMEQVTAAGADGRTGATALAAQQLMSPRKKNTEPLTIATAKELETVREGQRPSDPIQPHTRHDSISRPYARSPVAASPVARGERPSISITTPPQSPSASRLASPVIVSTRSEAPAAPSTGGHGIVYEPHSRQIERLTLRQLGEATPDVMHPFFMKKAGFSLEDSLPQYVHEYATMPTEEIMEALLKLYNKQLGVEKMADSLF</sequence>
<dbReference type="InterPro" id="IPR029636">
    <property type="entry name" value="Csf1"/>
</dbReference>
<dbReference type="GO" id="GO:0016020">
    <property type="term" value="C:membrane"/>
    <property type="evidence" value="ECO:0007669"/>
    <property type="project" value="InterPro"/>
</dbReference>
<protein>
    <recommendedName>
        <fullName evidence="2">Csf1 N-terminal domain-containing protein</fullName>
    </recommendedName>
</protein>
<name>M2PLV2_CERS8</name>
<feature type="region of interest" description="Disordered" evidence="1">
    <location>
        <begin position="2415"/>
        <end position="2434"/>
    </location>
</feature>
<feature type="region of interest" description="Disordered" evidence="1">
    <location>
        <begin position="1704"/>
        <end position="1728"/>
    </location>
</feature>
<dbReference type="GO" id="GO:0006113">
    <property type="term" value="P:fermentation"/>
    <property type="evidence" value="ECO:0007669"/>
    <property type="project" value="InterPro"/>
</dbReference>
<dbReference type="InterPro" id="IPR048636">
    <property type="entry name" value="Csf1_N"/>
</dbReference>
<feature type="region of interest" description="Disordered" evidence="1">
    <location>
        <begin position="1141"/>
        <end position="1184"/>
    </location>
</feature>
<feature type="compositionally biased region" description="Acidic residues" evidence="1">
    <location>
        <begin position="1174"/>
        <end position="1184"/>
    </location>
</feature>
<feature type="region of interest" description="Disordered" evidence="1">
    <location>
        <begin position="1086"/>
        <end position="1122"/>
    </location>
</feature>
<feature type="compositionally biased region" description="Basic and acidic residues" evidence="1">
    <location>
        <begin position="1110"/>
        <end position="1121"/>
    </location>
</feature>
<proteinExistence type="predicted"/>
<reference evidence="3 4" key="1">
    <citation type="journal article" date="2012" name="Proc. Natl. Acad. Sci. U.S.A.">
        <title>Comparative genomics of Ceriporiopsis subvermispora and Phanerochaete chrysosporium provide insight into selective ligninolysis.</title>
        <authorList>
            <person name="Fernandez-Fueyo E."/>
            <person name="Ruiz-Duenas F.J."/>
            <person name="Ferreira P."/>
            <person name="Floudas D."/>
            <person name="Hibbett D.S."/>
            <person name="Canessa P."/>
            <person name="Larrondo L.F."/>
            <person name="James T.Y."/>
            <person name="Seelenfreund D."/>
            <person name="Lobos S."/>
            <person name="Polanco R."/>
            <person name="Tello M."/>
            <person name="Honda Y."/>
            <person name="Watanabe T."/>
            <person name="Watanabe T."/>
            <person name="Ryu J.S."/>
            <person name="Kubicek C.P."/>
            <person name="Schmoll M."/>
            <person name="Gaskell J."/>
            <person name="Hammel K.E."/>
            <person name="St John F.J."/>
            <person name="Vanden Wymelenberg A."/>
            <person name="Sabat G."/>
            <person name="Splinter BonDurant S."/>
            <person name="Syed K."/>
            <person name="Yadav J.S."/>
            <person name="Doddapaneni H."/>
            <person name="Subramanian V."/>
            <person name="Lavin J.L."/>
            <person name="Oguiza J.A."/>
            <person name="Perez G."/>
            <person name="Pisabarro A.G."/>
            <person name="Ramirez L."/>
            <person name="Santoyo F."/>
            <person name="Master E."/>
            <person name="Coutinho P.M."/>
            <person name="Henrissat B."/>
            <person name="Lombard V."/>
            <person name="Magnuson J.K."/>
            <person name="Kuees U."/>
            <person name="Hori C."/>
            <person name="Igarashi K."/>
            <person name="Samejima M."/>
            <person name="Held B.W."/>
            <person name="Barry K.W."/>
            <person name="LaButti K.M."/>
            <person name="Lapidus A."/>
            <person name="Lindquist E.A."/>
            <person name="Lucas S.M."/>
            <person name="Riley R."/>
            <person name="Salamov A.A."/>
            <person name="Hoffmeister D."/>
            <person name="Schwenk D."/>
            <person name="Hadar Y."/>
            <person name="Yarden O."/>
            <person name="de Vries R.P."/>
            <person name="Wiebenga A."/>
            <person name="Stenlid J."/>
            <person name="Eastwood D."/>
            <person name="Grigoriev I.V."/>
            <person name="Berka R.M."/>
            <person name="Blanchette R.A."/>
            <person name="Kersten P."/>
            <person name="Martinez A.T."/>
            <person name="Vicuna R."/>
            <person name="Cullen D."/>
        </authorList>
    </citation>
    <scope>NUCLEOTIDE SEQUENCE [LARGE SCALE GENOMIC DNA]</scope>
    <source>
        <strain evidence="3 4">B</strain>
    </source>
</reference>
<feature type="domain" description="Csf1 N-terminal" evidence="2">
    <location>
        <begin position="2"/>
        <end position="753"/>
    </location>
</feature>
<dbReference type="OrthoDB" id="10051416at2759"/>
<gene>
    <name evidence="3" type="ORF">CERSUDRAFT_114033</name>
</gene>
<dbReference type="EMBL" id="KB445796">
    <property type="protein sequence ID" value="EMD37359.1"/>
    <property type="molecule type" value="Genomic_DNA"/>
</dbReference>
<feature type="region of interest" description="Disordered" evidence="1">
    <location>
        <begin position="2680"/>
        <end position="2700"/>
    </location>
</feature>
<evidence type="ECO:0000313" key="4">
    <source>
        <dbReference type="Proteomes" id="UP000016930"/>
    </source>
</evidence>
<evidence type="ECO:0000256" key="1">
    <source>
        <dbReference type="SAM" id="MobiDB-lite"/>
    </source>
</evidence>
<organism evidence="3 4">
    <name type="scientific">Ceriporiopsis subvermispora (strain B)</name>
    <name type="common">White-rot fungus</name>
    <name type="synonym">Gelatoporia subvermispora</name>
    <dbReference type="NCBI Taxonomy" id="914234"/>
    <lineage>
        <taxon>Eukaryota</taxon>
        <taxon>Fungi</taxon>
        <taxon>Dikarya</taxon>
        <taxon>Basidiomycota</taxon>
        <taxon>Agaricomycotina</taxon>
        <taxon>Agaricomycetes</taxon>
        <taxon>Polyporales</taxon>
        <taxon>Gelatoporiaceae</taxon>
        <taxon>Gelatoporia</taxon>
    </lineage>
</organism>
<feature type="compositionally biased region" description="Acidic residues" evidence="1">
    <location>
        <begin position="1149"/>
        <end position="1166"/>
    </location>
</feature>
<dbReference type="PANTHER" id="PTHR32085:SF3">
    <property type="entry name" value="PROTEIN CSF1"/>
    <property type="match status" value="1"/>
</dbReference>
<dbReference type="STRING" id="914234.M2PLV2"/>
<feature type="compositionally biased region" description="Polar residues" evidence="1">
    <location>
        <begin position="1088"/>
        <end position="1104"/>
    </location>
</feature>
<dbReference type="Pfam" id="PF21678">
    <property type="entry name" value="Csf1_N"/>
    <property type="match status" value="1"/>
</dbReference>
<evidence type="ECO:0000259" key="2">
    <source>
        <dbReference type="Pfam" id="PF21678"/>
    </source>
</evidence>
<keyword evidence="4" id="KW-1185">Reference proteome</keyword>
<feature type="compositionally biased region" description="Low complexity" evidence="1">
    <location>
        <begin position="2422"/>
        <end position="2433"/>
    </location>
</feature>
<accession>M2PLV2</accession>
<dbReference type="HOGENOM" id="CLU_000463_0_0_1"/>
<dbReference type="PANTHER" id="PTHR32085">
    <property type="entry name" value="PROTEIN CSF1"/>
    <property type="match status" value="1"/>
</dbReference>
<evidence type="ECO:0000313" key="3">
    <source>
        <dbReference type="EMBL" id="EMD37359.1"/>
    </source>
</evidence>